<dbReference type="PANTHER" id="PTHR19965:SF82">
    <property type="entry name" value="THO COMPLEX SUBUNIT 4"/>
    <property type="match status" value="1"/>
</dbReference>
<feature type="compositionally biased region" description="Basic and acidic residues" evidence="3">
    <location>
        <begin position="164"/>
        <end position="175"/>
    </location>
</feature>
<evidence type="ECO:0000313" key="6">
    <source>
        <dbReference type="Proteomes" id="UP000019384"/>
    </source>
</evidence>
<dbReference type="SUPFAM" id="SSF54928">
    <property type="entry name" value="RNA-binding domain, RBD"/>
    <property type="match status" value="1"/>
</dbReference>
<feature type="region of interest" description="Disordered" evidence="3">
    <location>
        <begin position="185"/>
        <end position="216"/>
    </location>
</feature>
<dbReference type="RefSeq" id="XP_022459115.1">
    <property type="nucleotide sequence ID" value="XM_022603406.1"/>
</dbReference>
<dbReference type="GeneID" id="34520503"/>
<reference evidence="5" key="2">
    <citation type="submission" date="2014-02" db="EMBL/GenBank/DDBJ databases">
        <title>Complete DNA sequence of /Kuraishia capsulata/ illustrates novel genomic features among budding yeasts (/Saccharomycotina/).</title>
        <authorList>
            <person name="Morales L."/>
            <person name="Noel B."/>
            <person name="Porcel B."/>
            <person name="Marcet-Houben M."/>
            <person name="Hullo M-F."/>
            <person name="Sacerdot C."/>
            <person name="Tekaia F."/>
            <person name="Leh-Louis V."/>
            <person name="Despons L."/>
            <person name="Khanna V."/>
            <person name="Aury J-M."/>
            <person name="Barbe V."/>
            <person name="Couloux A."/>
            <person name="Labadie K."/>
            <person name="Pelletier E."/>
            <person name="Souciet J-L."/>
            <person name="Boekhout T."/>
            <person name="Gabaldon T."/>
            <person name="Wincker P."/>
            <person name="Dujon B."/>
        </authorList>
    </citation>
    <scope>NUCLEOTIDE SEQUENCE</scope>
    <source>
        <strain evidence="5">CBS 1993</strain>
    </source>
</reference>
<dbReference type="CDD" id="cd12418">
    <property type="entry name" value="RRM_Aly_REF_like"/>
    <property type="match status" value="1"/>
</dbReference>
<evidence type="ECO:0000259" key="4">
    <source>
        <dbReference type="PROSITE" id="PS50102"/>
    </source>
</evidence>
<feature type="domain" description="RRM" evidence="4">
    <location>
        <begin position="71"/>
        <end position="148"/>
    </location>
</feature>
<dbReference type="InterPro" id="IPR012677">
    <property type="entry name" value="Nucleotide-bd_a/b_plait_sf"/>
</dbReference>
<feature type="compositionally biased region" description="Basic and acidic residues" evidence="3">
    <location>
        <begin position="1"/>
        <end position="14"/>
    </location>
</feature>
<feature type="region of interest" description="Disordered" evidence="3">
    <location>
        <begin position="156"/>
        <end position="175"/>
    </location>
</feature>
<dbReference type="GO" id="GO:0005634">
    <property type="term" value="C:nucleus"/>
    <property type="evidence" value="ECO:0007669"/>
    <property type="project" value="TreeGrafter"/>
</dbReference>
<evidence type="ECO:0000256" key="1">
    <source>
        <dbReference type="ARBA" id="ARBA00022884"/>
    </source>
</evidence>
<dbReference type="PROSITE" id="PS50102">
    <property type="entry name" value="RRM"/>
    <property type="match status" value="1"/>
</dbReference>
<name>W6MKV8_9ASCO</name>
<dbReference type="SMART" id="SM00360">
    <property type="entry name" value="RRM"/>
    <property type="match status" value="1"/>
</dbReference>
<evidence type="ECO:0000256" key="3">
    <source>
        <dbReference type="SAM" id="MobiDB-lite"/>
    </source>
</evidence>
<dbReference type="HOGENOM" id="CLU_1031013_0_0_1"/>
<evidence type="ECO:0000256" key="2">
    <source>
        <dbReference type="PROSITE-ProRule" id="PRU00176"/>
    </source>
</evidence>
<dbReference type="AlphaFoldDB" id="W6MKV8"/>
<dbReference type="STRING" id="1382522.W6MKV8"/>
<dbReference type="GO" id="GO:0003729">
    <property type="term" value="F:mRNA binding"/>
    <property type="evidence" value="ECO:0007669"/>
    <property type="project" value="TreeGrafter"/>
</dbReference>
<dbReference type="InterPro" id="IPR051229">
    <property type="entry name" value="ALYREF_mRNA_export"/>
</dbReference>
<dbReference type="Pfam" id="PF00076">
    <property type="entry name" value="RRM_1"/>
    <property type="match status" value="1"/>
</dbReference>
<dbReference type="PANTHER" id="PTHR19965">
    <property type="entry name" value="RNA AND EXPORT FACTOR BINDING PROTEIN"/>
    <property type="match status" value="1"/>
</dbReference>
<dbReference type="InterPro" id="IPR035979">
    <property type="entry name" value="RBD_domain_sf"/>
</dbReference>
<sequence>MSEVESDHSKRLEQSLDAIIATGPSSRPPRRSNGVSKNTKSGRGRHPRNDRVSFRPPPKNREAERLSEGKAYLRVRNLHPELSEQDIFDLFSKVGEVKFCLIQFGTNGSSTGTAFVGFVNPEDSRLAIEQFDGRKAAGQIISVENAVDLASRISVGAKKRGKREPKPKDHKKSIEELDAELQNYMGGQVQAEKESETVEPSQPFAAVNTGDGMSLD</sequence>
<accession>W6MKV8</accession>
<evidence type="ECO:0000313" key="5">
    <source>
        <dbReference type="EMBL" id="CDK27119.1"/>
    </source>
</evidence>
<dbReference type="InterPro" id="IPR000504">
    <property type="entry name" value="RRM_dom"/>
</dbReference>
<dbReference type="Gene3D" id="3.30.70.330">
    <property type="match status" value="1"/>
</dbReference>
<dbReference type="Pfam" id="PF13865">
    <property type="entry name" value="FoP_duplication"/>
    <property type="match status" value="1"/>
</dbReference>
<dbReference type="InterPro" id="IPR003954">
    <property type="entry name" value="RRM_euk-type"/>
</dbReference>
<feature type="region of interest" description="Disordered" evidence="3">
    <location>
        <begin position="1"/>
        <end position="67"/>
    </location>
</feature>
<gene>
    <name evidence="5" type="ORF">KUCA_T00003096001</name>
</gene>
<feature type="compositionally biased region" description="Basic and acidic residues" evidence="3">
    <location>
        <begin position="47"/>
        <end position="67"/>
    </location>
</feature>
<dbReference type="SMART" id="SM00361">
    <property type="entry name" value="RRM_1"/>
    <property type="match status" value="1"/>
</dbReference>
<dbReference type="InterPro" id="IPR025715">
    <property type="entry name" value="FoP_C"/>
</dbReference>
<organism evidence="5 6">
    <name type="scientific">Kuraishia capsulata CBS 1993</name>
    <dbReference type="NCBI Taxonomy" id="1382522"/>
    <lineage>
        <taxon>Eukaryota</taxon>
        <taxon>Fungi</taxon>
        <taxon>Dikarya</taxon>
        <taxon>Ascomycota</taxon>
        <taxon>Saccharomycotina</taxon>
        <taxon>Pichiomycetes</taxon>
        <taxon>Pichiales</taxon>
        <taxon>Pichiaceae</taxon>
        <taxon>Kuraishia</taxon>
    </lineage>
</organism>
<protein>
    <recommendedName>
        <fullName evidence="4">RRM domain-containing protein</fullName>
    </recommendedName>
</protein>
<keyword evidence="1 2" id="KW-0694">RNA-binding</keyword>
<dbReference type="EMBL" id="HG793127">
    <property type="protein sequence ID" value="CDK27119.1"/>
    <property type="molecule type" value="Genomic_DNA"/>
</dbReference>
<proteinExistence type="predicted"/>
<dbReference type="OrthoDB" id="5382468at2759"/>
<dbReference type="Proteomes" id="UP000019384">
    <property type="component" value="Unassembled WGS sequence"/>
</dbReference>
<reference evidence="5" key="1">
    <citation type="submission" date="2013-12" db="EMBL/GenBank/DDBJ databases">
        <authorList>
            <person name="Genoscope - CEA"/>
        </authorList>
    </citation>
    <scope>NUCLEOTIDE SEQUENCE</scope>
    <source>
        <strain evidence="5">CBS 1993</strain>
    </source>
</reference>
<keyword evidence="6" id="KW-1185">Reference proteome</keyword>